<dbReference type="Proteomes" id="UP000823910">
    <property type="component" value="Unassembled WGS sequence"/>
</dbReference>
<evidence type="ECO:0000313" key="11">
    <source>
        <dbReference type="Proteomes" id="UP000823910"/>
    </source>
</evidence>
<dbReference type="NCBIfam" id="TIGR00796">
    <property type="entry name" value="livcs"/>
    <property type="match status" value="1"/>
</dbReference>
<keyword evidence="7 9" id="KW-1133">Transmembrane helix</keyword>
<dbReference type="GO" id="GO:0005304">
    <property type="term" value="F:L-valine transmembrane transporter activity"/>
    <property type="evidence" value="ECO:0007669"/>
    <property type="project" value="TreeGrafter"/>
</dbReference>
<keyword evidence="3 9" id="KW-0813">Transport</keyword>
<keyword evidence="5 9" id="KW-0812">Transmembrane</keyword>
<dbReference type="GO" id="GO:0015188">
    <property type="term" value="F:L-isoleucine transmembrane transporter activity"/>
    <property type="evidence" value="ECO:0007669"/>
    <property type="project" value="TreeGrafter"/>
</dbReference>
<feature type="transmembrane region" description="Helical" evidence="9">
    <location>
        <begin position="332"/>
        <end position="352"/>
    </location>
</feature>
<dbReference type="PANTHER" id="PTHR30588">
    <property type="entry name" value="BRANCHED-CHAIN AMINO ACID TRANSPORT SYSTEM 2 CARRIER PROTEIN"/>
    <property type="match status" value="1"/>
</dbReference>
<feature type="transmembrane region" description="Helical" evidence="9">
    <location>
        <begin position="12"/>
        <end position="34"/>
    </location>
</feature>
<dbReference type="PANTHER" id="PTHR30588:SF0">
    <property type="entry name" value="BRANCHED-CHAIN AMINO ACID PERMEASE BRNQ"/>
    <property type="match status" value="1"/>
</dbReference>
<evidence type="ECO:0000256" key="1">
    <source>
        <dbReference type="ARBA" id="ARBA00004651"/>
    </source>
</evidence>
<evidence type="ECO:0000256" key="9">
    <source>
        <dbReference type="RuleBase" id="RU362122"/>
    </source>
</evidence>
<dbReference type="Pfam" id="PF05525">
    <property type="entry name" value="Branch_AA_trans"/>
    <property type="match status" value="1"/>
</dbReference>
<feature type="transmembrane region" description="Helical" evidence="9">
    <location>
        <begin position="423"/>
        <end position="442"/>
    </location>
</feature>
<feature type="transmembrane region" description="Helical" evidence="9">
    <location>
        <begin position="237"/>
        <end position="260"/>
    </location>
</feature>
<name>A0A9D2SJ99_9FIRM</name>
<dbReference type="AlphaFoldDB" id="A0A9D2SJ99"/>
<feature type="transmembrane region" description="Helical" evidence="9">
    <location>
        <begin position="296"/>
        <end position="320"/>
    </location>
</feature>
<dbReference type="InterPro" id="IPR004685">
    <property type="entry name" value="Brnchd-chn_aa_trnsp_Livcs"/>
</dbReference>
<dbReference type="GO" id="GO:0015190">
    <property type="term" value="F:L-leucine transmembrane transporter activity"/>
    <property type="evidence" value="ECO:0007669"/>
    <property type="project" value="TreeGrafter"/>
</dbReference>
<comment type="similarity">
    <text evidence="2 9">Belongs to the branched chain amino acid transporter family.</text>
</comment>
<evidence type="ECO:0000256" key="7">
    <source>
        <dbReference type="ARBA" id="ARBA00022989"/>
    </source>
</evidence>
<accession>A0A9D2SJ99</accession>
<organism evidence="10 11">
    <name type="scientific">Candidatus Enterocloster excrementipullorum</name>
    <dbReference type="NCBI Taxonomy" id="2838559"/>
    <lineage>
        <taxon>Bacteria</taxon>
        <taxon>Bacillati</taxon>
        <taxon>Bacillota</taxon>
        <taxon>Clostridia</taxon>
        <taxon>Lachnospirales</taxon>
        <taxon>Lachnospiraceae</taxon>
        <taxon>Enterocloster</taxon>
    </lineage>
</organism>
<evidence type="ECO:0000256" key="4">
    <source>
        <dbReference type="ARBA" id="ARBA00022475"/>
    </source>
</evidence>
<sequence length="452" mass="47795">MNRQKLSIRNLFLVGFTLFSMFFGAGNLIFPPFLGAQAGQESWKAMAGFLVSAAGLPVLGVAAAALAGGLEKLAGRVGPHFAAVFPVLIYLFIGPCLAIPRTASTSFEMTVLPAANALGIDLEGRFLGVQGAFAAQAGYSVLFFIVAVLLSLKPERLTDRLGKVLCPTLLILIAVIFTGCLVWPVGIPSGPEASYRSAPALKGFLEGYGTMDTLAALNFGIVIAMNVREKGVNQEGFVVWETIKAGLIAGLLLALVYSALAYVGAPVGSAAGKGANGARILSYVAGSLFGDAGRAILGFIFFIACLNTCVGLLCCCSQFFSVRFPRLGYRQWMGVFAAASLFISSAGLDIILRLSEPVLLAVYPVAIVLILLSFFDRLFERYRGVYVWSVVFTGVVSVIYGLQTAGLALPGNWLALWLPGYEAGFGWILPAAAGILLGMVFGHSMQNGKRDL</sequence>
<evidence type="ECO:0000256" key="6">
    <source>
        <dbReference type="ARBA" id="ARBA00022970"/>
    </source>
</evidence>
<keyword evidence="6 9" id="KW-0029">Amino-acid transport</keyword>
<comment type="function">
    <text evidence="9">Component of the transport system for branched-chain amino acids.</text>
</comment>
<dbReference type="GO" id="GO:0015820">
    <property type="term" value="P:L-leucine transport"/>
    <property type="evidence" value="ECO:0007669"/>
    <property type="project" value="TreeGrafter"/>
</dbReference>
<evidence type="ECO:0000256" key="2">
    <source>
        <dbReference type="ARBA" id="ARBA00008540"/>
    </source>
</evidence>
<feature type="transmembrane region" description="Helical" evidence="9">
    <location>
        <begin position="81"/>
        <end position="100"/>
    </location>
</feature>
<keyword evidence="8 9" id="KW-0472">Membrane</keyword>
<gene>
    <name evidence="10" type="primary">brnQ</name>
    <name evidence="10" type="ORF">H9704_13095</name>
</gene>
<feature type="transmembrane region" description="Helical" evidence="9">
    <location>
        <begin position="164"/>
        <end position="187"/>
    </location>
</feature>
<feature type="transmembrane region" description="Helical" evidence="9">
    <location>
        <begin position="358"/>
        <end position="378"/>
    </location>
</feature>
<comment type="subcellular location">
    <subcellularLocation>
        <location evidence="1 9">Cell membrane</location>
        <topology evidence="1 9">Multi-pass membrane protein</topology>
    </subcellularLocation>
</comment>
<feature type="transmembrane region" description="Helical" evidence="9">
    <location>
        <begin position="133"/>
        <end position="152"/>
    </location>
</feature>
<evidence type="ECO:0000256" key="5">
    <source>
        <dbReference type="ARBA" id="ARBA00022692"/>
    </source>
</evidence>
<evidence type="ECO:0000256" key="8">
    <source>
        <dbReference type="ARBA" id="ARBA00023136"/>
    </source>
</evidence>
<reference evidence="10" key="2">
    <citation type="submission" date="2021-04" db="EMBL/GenBank/DDBJ databases">
        <authorList>
            <person name="Gilroy R."/>
        </authorList>
    </citation>
    <scope>NUCLEOTIDE SEQUENCE</scope>
    <source>
        <strain evidence="10">CHK180-15479</strain>
    </source>
</reference>
<dbReference type="GO" id="GO:0005886">
    <property type="term" value="C:plasma membrane"/>
    <property type="evidence" value="ECO:0007669"/>
    <property type="project" value="UniProtKB-SubCell"/>
</dbReference>
<protein>
    <recommendedName>
        <fullName evidence="9">Branched-chain amino acid transport system carrier protein</fullName>
    </recommendedName>
</protein>
<feature type="transmembrane region" description="Helical" evidence="9">
    <location>
        <begin position="385"/>
        <end position="403"/>
    </location>
</feature>
<feature type="transmembrane region" description="Helical" evidence="9">
    <location>
        <begin position="46"/>
        <end position="69"/>
    </location>
</feature>
<feature type="transmembrane region" description="Helical" evidence="9">
    <location>
        <begin position="207"/>
        <end position="225"/>
    </location>
</feature>
<keyword evidence="4" id="KW-1003">Cell membrane</keyword>
<dbReference type="EMBL" id="DWWT01000070">
    <property type="protein sequence ID" value="HJC07058.1"/>
    <property type="molecule type" value="Genomic_DNA"/>
</dbReference>
<reference evidence="10" key="1">
    <citation type="journal article" date="2021" name="PeerJ">
        <title>Extensive microbial diversity within the chicken gut microbiome revealed by metagenomics and culture.</title>
        <authorList>
            <person name="Gilroy R."/>
            <person name="Ravi A."/>
            <person name="Getino M."/>
            <person name="Pursley I."/>
            <person name="Horton D.L."/>
            <person name="Alikhan N.F."/>
            <person name="Baker D."/>
            <person name="Gharbi K."/>
            <person name="Hall N."/>
            <person name="Watson M."/>
            <person name="Adriaenssens E.M."/>
            <person name="Foster-Nyarko E."/>
            <person name="Jarju S."/>
            <person name="Secka A."/>
            <person name="Antonio M."/>
            <person name="Oren A."/>
            <person name="Chaudhuri R.R."/>
            <person name="La Ragione R."/>
            <person name="Hildebrand F."/>
            <person name="Pallen M.J."/>
        </authorList>
    </citation>
    <scope>NUCLEOTIDE SEQUENCE</scope>
    <source>
        <strain evidence="10">CHK180-15479</strain>
    </source>
</reference>
<evidence type="ECO:0000313" key="10">
    <source>
        <dbReference type="EMBL" id="HJC07058.1"/>
    </source>
</evidence>
<proteinExistence type="inferred from homology"/>
<comment type="caution">
    <text evidence="10">The sequence shown here is derived from an EMBL/GenBank/DDBJ whole genome shotgun (WGS) entry which is preliminary data.</text>
</comment>
<evidence type="ECO:0000256" key="3">
    <source>
        <dbReference type="ARBA" id="ARBA00022448"/>
    </source>
</evidence>
<dbReference type="GO" id="GO:0015818">
    <property type="term" value="P:isoleucine transport"/>
    <property type="evidence" value="ECO:0007669"/>
    <property type="project" value="TreeGrafter"/>
</dbReference>